<feature type="domain" description="DUF402" evidence="1">
    <location>
        <begin position="78"/>
        <end position="175"/>
    </location>
</feature>
<dbReference type="InterPro" id="IPR007295">
    <property type="entry name" value="DUF402"/>
</dbReference>
<protein>
    <submittedName>
        <fullName evidence="2">DUF402 domain-containing protein</fullName>
    </submittedName>
</protein>
<dbReference type="RefSeq" id="WP_120747741.1">
    <property type="nucleotide sequence ID" value="NZ_RBAH01000008.1"/>
</dbReference>
<dbReference type="Gene3D" id="2.40.380.10">
    <property type="entry name" value="FomD-like"/>
    <property type="match status" value="1"/>
</dbReference>
<keyword evidence="3" id="KW-1185">Reference proteome</keyword>
<sequence>MSPFYYRPGEHVVLRRVWQERVYRVTTLTVVQDTQDWIVLYLGPGYPLKAAKSPLQAADQQALEPELRDCRWGGGIEHLLMLIRPGASHAIYAMKDKEFHLTGWYINLQAPLVRTDFGFDTTDYLLDVTLPTDRSVWTWKDEEEFELAVAGGVIKEEMASGIRKEGELAAKQLQEFPASFVDRWRQWRPPQEWTVPELPRWA</sequence>
<dbReference type="Pfam" id="PF04167">
    <property type="entry name" value="DUF402"/>
    <property type="match status" value="1"/>
</dbReference>
<dbReference type="EMBL" id="RBAH01000008">
    <property type="protein sequence ID" value="RKN84485.1"/>
    <property type="molecule type" value="Genomic_DNA"/>
</dbReference>
<dbReference type="SUPFAM" id="SSF159234">
    <property type="entry name" value="FomD-like"/>
    <property type="match status" value="1"/>
</dbReference>
<dbReference type="Proteomes" id="UP000282311">
    <property type="component" value="Unassembled WGS sequence"/>
</dbReference>
<dbReference type="InterPro" id="IPR035930">
    <property type="entry name" value="FomD-like_sf"/>
</dbReference>
<dbReference type="AlphaFoldDB" id="A0A3B0CEN4"/>
<evidence type="ECO:0000313" key="3">
    <source>
        <dbReference type="Proteomes" id="UP000282311"/>
    </source>
</evidence>
<gene>
    <name evidence="2" type="ORF">D7M11_13480</name>
</gene>
<accession>A0A3B0CEN4</accession>
<proteinExistence type="predicted"/>
<reference evidence="2 3" key="1">
    <citation type="journal article" date="2007" name="Int. J. Syst. Evol. Microbiol.">
        <title>Paenibacillus ginsengarvi sp. nov., isolated from soil from ginseng cultivation.</title>
        <authorList>
            <person name="Yoon M.H."/>
            <person name="Ten L.N."/>
            <person name="Im W.T."/>
        </authorList>
    </citation>
    <scope>NUCLEOTIDE SEQUENCE [LARGE SCALE GENOMIC DNA]</scope>
    <source>
        <strain evidence="2 3">KCTC 13059</strain>
    </source>
</reference>
<comment type="caution">
    <text evidence="2">The sequence shown here is derived from an EMBL/GenBank/DDBJ whole genome shotgun (WGS) entry which is preliminary data.</text>
</comment>
<evidence type="ECO:0000313" key="2">
    <source>
        <dbReference type="EMBL" id="RKN84485.1"/>
    </source>
</evidence>
<dbReference type="OrthoDB" id="3815685at2"/>
<organism evidence="2 3">
    <name type="scientific">Paenibacillus ginsengarvi</name>
    <dbReference type="NCBI Taxonomy" id="400777"/>
    <lineage>
        <taxon>Bacteria</taxon>
        <taxon>Bacillati</taxon>
        <taxon>Bacillota</taxon>
        <taxon>Bacilli</taxon>
        <taxon>Bacillales</taxon>
        <taxon>Paenibacillaceae</taxon>
        <taxon>Paenibacillus</taxon>
    </lineage>
</organism>
<evidence type="ECO:0000259" key="1">
    <source>
        <dbReference type="Pfam" id="PF04167"/>
    </source>
</evidence>
<name>A0A3B0CEN4_9BACL</name>